<organism evidence="1 2">
    <name type="scientific">SAR324 cluster bacterium</name>
    <dbReference type="NCBI Taxonomy" id="2024889"/>
    <lineage>
        <taxon>Bacteria</taxon>
        <taxon>Deltaproteobacteria</taxon>
        <taxon>SAR324 cluster</taxon>
    </lineage>
</organism>
<reference evidence="1 2" key="1">
    <citation type="submission" date="2018-06" db="EMBL/GenBank/DDBJ databases">
        <title>Combined omics and stable isotope probing to characterize newly discovered Mariana Back-Arc vent microbial communities.</title>
        <authorList>
            <person name="Trembath-Reichert E."/>
            <person name="Huber J.A."/>
        </authorList>
    </citation>
    <scope>NUCLEOTIDE SEQUENCE [LARGE SCALE GENOMIC DNA]</scope>
    <source>
        <strain evidence="1">MAG 63_1</strain>
    </source>
</reference>
<proteinExistence type="predicted"/>
<dbReference type="EMBL" id="QNZL01000143">
    <property type="protein sequence ID" value="RTZ79517.1"/>
    <property type="molecule type" value="Genomic_DNA"/>
</dbReference>
<dbReference type="Proteomes" id="UP000286801">
    <property type="component" value="Unassembled WGS sequence"/>
</dbReference>
<protein>
    <submittedName>
        <fullName evidence="1">Uncharacterized protein</fullName>
    </submittedName>
</protein>
<dbReference type="AlphaFoldDB" id="A0A432G7K0"/>
<gene>
    <name evidence="1" type="ORF">DSY97_05200</name>
</gene>
<accession>A0A432G7K0</accession>
<sequence length="123" mass="14072">MKSYQFYLINSKKSEEVVSGLKQLTLGCENRADAYGFIWIDAEKNIQQIQLLFGEVVLEWFPGKGVKCSRTNRAIEVPEGIGFHKGVRILHPLEDTAIIESVLKEARNADYPPEWSDKILEKF</sequence>
<evidence type="ECO:0000313" key="2">
    <source>
        <dbReference type="Proteomes" id="UP000286801"/>
    </source>
</evidence>
<evidence type="ECO:0000313" key="1">
    <source>
        <dbReference type="EMBL" id="RTZ79517.1"/>
    </source>
</evidence>
<comment type="caution">
    <text evidence="1">The sequence shown here is derived from an EMBL/GenBank/DDBJ whole genome shotgun (WGS) entry which is preliminary data.</text>
</comment>
<name>A0A432G7K0_9DELT</name>